<evidence type="ECO:0000313" key="4">
    <source>
        <dbReference type="Proteomes" id="UP000476934"/>
    </source>
</evidence>
<dbReference type="PANTHER" id="PTHR30349">
    <property type="entry name" value="PHAGE INTEGRASE-RELATED"/>
    <property type="match status" value="1"/>
</dbReference>
<dbReference type="CDD" id="cd01192">
    <property type="entry name" value="INT_C_like_3"/>
    <property type="match status" value="1"/>
</dbReference>
<dbReference type="Gene3D" id="1.10.443.10">
    <property type="entry name" value="Intergrase catalytic core"/>
    <property type="match status" value="1"/>
</dbReference>
<dbReference type="InterPro" id="IPR013762">
    <property type="entry name" value="Integrase-like_cat_sf"/>
</dbReference>
<evidence type="ECO:0000256" key="1">
    <source>
        <dbReference type="ARBA" id="ARBA00023172"/>
    </source>
</evidence>
<dbReference type="RefSeq" id="WP_163173954.1">
    <property type="nucleotide sequence ID" value="NZ_JAAIWK010000017.1"/>
</dbReference>
<organism evidence="3 4">
    <name type="scientific">Heyndrickxia ginsengihumi</name>
    <dbReference type="NCBI Taxonomy" id="363870"/>
    <lineage>
        <taxon>Bacteria</taxon>
        <taxon>Bacillati</taxon>
        <taxon>Bacillota</taxon>
        <taxon>Bacilli</taxon>
        <taxon>Bacillales</taxon>
        <taxon>Bacillaceae</taxon>
        <taxon>Heyndrickxia</taxon>
    </lineage>
</organism>
<dbReference type="SUPFAM" id="SSF56349">
    <property type="entry name" value="DNA breaking-rejoining enzymes"/>
    <property type="match status" value="1"/>
</dbReference>
<name>A0A6M0P7P1_9BACI</name>
<dbReference type="PANTHER" id="PTHR30349:SF82">
    <property type="entry name" value="INTEGRASE_RECOMBINASE YOEC-RELATED"/>
    <property type="match status" value="1"/>
</dbReference>
<dbReference type="InterPro" id="IPR002104">
    <property type="entry name" value="Integrase_catalytic"/>
</dbReference>
<reference evidence="3 4" key="1">
    <citation type="submission" date="2020-02" db="EMBL/GenBank/DDBJ databases">
        <authorList>
            <person name="Feng H."/>
        </authorList>
    </citation>
    <scope>NUCLEOTIDE SEQUENCE [LARGE SCALE GENOMIC DNA]</scope>
    <source>
        <strain evidence="3 4">Gsoil 114</strain>
    </source>
</reference>
<dbReference type="PROSITE" id="PS51898">
    <property type="entry name" value="TYR_RECOMBINASE"/>
    <property type="match status" value="1"/>
</dbReference>
<dbReference type="InterPro" id="IPR050090">
    <property type="entry name" value="Tyrosine_recombinase_XerCD"/>
</dbReference>
<protein>
    <submittedName>
        <fullName evidence="3">Site-specific integrase</fullName>
    </submittedName>
</protein>
<dbReference type="Proteomes" id="UP000476934">
    <property type="component" value="Unassembled WGS sequence"/>
</dbReference>
<dbReference type="GO" id="GO:0003677">
    <property type="term" value="F:DNA binding"/>
    <property type="evidence" value="ECO:0007669"/>
    <property type="project" value="InterPro"/>
</dbReference>
<gene>
    <name evidence="3" type="ORF">G4D61_11155</name>
</gene>
<keyword evidence="4" id="KW-1185">Reference proteome</keyword>
<proteinExistence type="predicted"/>
<reference evidence="3 4" key="2">
    <citation type="submission" date="2020-03" db="EMBL/GenBank/DDBJ databases">
        <title>Bacillus aquiflavi sp. nov., isolated from yellow water of strong flavor Chinese baijiu in Yibin region of China.</title>
        <authorList>
            <person name="Xie J."/>
        </authorList>
    </citation>
    <scope>NUCLEOTIDE SEQUENCE [LARGE SCALE GENOMIC DNA]</scope>
    <source>
        <strain evidence="3 4">Gsoil 114</strain>
    </source>
</reference>
<feature type="domain" description="Tyr recombinase" evidence="2">
    <location>
        <begin position="3"/>
        <end position="176"/>
    </location>
</feature>
<dbReference type="AlphaFoldDB" id="A0A6M0P7P1"/>
<evidence type="ECO:0000259" key="2">
    <source>
        <dbReference type="PROSITE" id="PS51898"/>
    </source>
</evidence>
<dbReference type="EMBL" id="JAAIWK010000017">
    <property type="protein sequence ID" value="NEY20513.1"/>
    <property type="molecule type" value="Genomic_DNA"/>
</dbReference>
<keyword evidence="1" id="KW-0233">DNA recombination</keyword>
<dbReference type="Pfam" id="PF00589">
    <property type="entry name" value="Phage_integrase"/>
    <property type="match status" value="1"/>
</dbReference>
<comment type="caution">
    <text evidence="3">The sequence shown here is derived from an EMBL/GenBank/DDBJ whole genome shotgun (WGS) entry which is preliminary data.</text>
</comment>
<dbReference type="InterPro" id="IPR011010">
    <property type="entry name" value="DNA_brk_join_enz"/>
</dbReference>
<evidence type="ECO:0000313" key="3">
    <source>
        <dbReference type="EMBL" id="NEY20513.1"/>
    </source>
</evidence>
<dbReference type="GO" id="GO:0015074">
    <property type="term" value="P:DNA integration"/>
    <property type="evidence" value="ECO:0007669"/>
    <property type="project" value="InterPro"/>
</dbReference>
<dbReference type="GO" id="GO:0006310">
    <property type="term" value="P:DNA recombination"/>
    <property type="evidence" value="ECO:0007669"/>
    <property type="project" value="UniProtKB-KW"/>
</dbReference>
<accession>A0A6M0P7P1</accession>
<sequence>MNFVQPIRDSEKIEKMKAHLKRKSERNYILFLLGITTGLRISDILQLKKDDLLKSHINIKETKTNKNKRVKIPGYIKKEIIPYVKNLADGDYVIKSRQGVNRPIDRSTAYRILREAAEQVGLSEIGTHTLRKTFGYHFYQQTKDVALLQELFNHSRPDITKRYIGINQDTLDKAMDKFRI</sequence>